<dbReference type="InterPro" id="IPR011006">
    <property type="entry name" value="CheY-like_superfamily"/>
</dbReference>
<reference evidence="4 5" key="1">
    <citation type="submission" date="2019-07" db="EMBL/GenBank/DDBJ databases">
        <title>Whole genome shotgun sequence of Rhodospirillum oryzae NBRC 107573.</title>
        <authorList>
            <person name="Hosoyama A."/>
            <person name="Uohara A."/>
            <person name="Ohji S."/>
            <person name="Ichikawa N."/>
        </authorList>
    </citation>
    <scope>NUCLEOTIDE SEQUENCE [LARGE SCALE GENOMIC DNA]</scope>
    <source>
        <strain evidence="4 5">NBRC 107573</strain>
    </source>
</reference>
<keyword evidence="1" id="KW-0597">Phosphoprotein</keyword>
<sequence>MRGGPILCVDDDPLNLALLRQTLQESYDVVFATSGEGALRAVTRHAPSLILLDVQMPDLNGYEVCRRLKNNPVTSDIPVLFVTNMADVGDEEAGFEAGGVDYLTKPVSPPIVRARIANHLSLVRVNMLENSYRDAVFMLGKAGHYNDEDTGVHIWRMAAYSRALAGLMGWSEERCDLIEMAAPMHDTGKVGIPDAILKKPGPLTPEEWEVMKTHSTIGHDILAGSDAPVFKLAAEIALNHHERWDGRGYPNGLAGTAIPESARIVAVADVFDALSMRRPYKAPWPLAQVVATLRHDAGAHLEARLVDAFLDGLPRILAIKTEWDAREHAAAGPAWHVPSPPAATAPA</sequence>
<dbReference type="PANTHER" id="PTHR45228">
    <property type="entry name" value="CYCLIC DI-GMP PHOSPHODIESTERASE TM_0186-RELATED"/>
    <property type="match status" value="1"/>
</dbReference>
<feature type="domain" description="HD-GYP" evidence="3">
    <location>
        <begin position="128"/>
        <end position="325"/>
    </location>
</feature>
<dbReference type="PANTHER" id="PTHR45228:SF5">
    <property type="entry name" value="CYCLIC DI-GMP PHOSPHODIESTERASE VC_1348-RELATED"/>
    <property type="match status" value="1"/>
</dbReference>
<dbReference type="SMART" id="SM00448">
    <property type="entry name" value="REC"/>
    <property type="match status" value="1"/>
</dbReference>
<accession>A0A512H4B2</accession>
<dbReference type="Gene3D" id="1.10.3210.10">
    <property type="entry name" value="Hypothetical protein af1432"/>
    <property type="match status" value="1"/>
</dbReference>
<protein>
    <submittedName>
        <fullName evidence="4">Two-component system response regulator</fullName>
    </submittedName>
</protein>
<dbReference type="OrthoDB" id="9176789at2"/>
<proteinExistence type="predicted"/>
<dbReference type="InterPro" id="IPR037522">
    <property type="entry name" value="HD_GYP_dom"/>
</dbReference>
<evidence type="ECO:0000313" key="4">
    <source>
        <dbReference type="EMBL" id="GEO80292.1"/>
    </source>
</evidence>
<dbReference type="CDD" id="cd00077">
    <property type="entry name" value="HDc"/>
    <property type="match status" value="1"/>
</dbReference>
<evidence type="ECO:0000313" key="5">
    <source>
        <dbReference type="Proteomes" id="UP000321567"/>
    </source>
</evidence>
<dbReference type="InterPro" id="IPR052020">
    <property type="entry name" value="Cyclic_di-GMP/3'3'-cGAMP_PDE"/>
</dbReference>
<feature type="domain" description="Response regulatory" evidence="2">
    <location>
        <begin position="5"/>
        <end position="120"/>
    </location>
</feature>
<dbReference type="GO" id="GO:0000160">
    <property type="term" value="P:phosphorelay signal transduction system"/>
    <property type="evidence" value="ECO:0007669"/>
    <property type="project" value="InterPro"/>
</dbReference>
<comment type="caution">
    <text evidence="4">The sequence shown here is derived from an EMBL/GenBank/DDBJ whole genome shotgun (WGS) entry which is preliminary data.</text>
</comment>
<dbReference type="PROSITE" id="PS50110">
    <property type="entry name" value="RESPONSE_REGULATORY"/>
    <property type="match status" value="1"/>
</dbReference>
<dbReference type="SUPFAM" id="SSF109604">
    <property type="entry name" value="HD-domain/PDEase-like"/>
    <property type="match status" value="1"/>
</dbReference>
<dbReference type="InterPro" id="IPR003607">
    <property type="entry name" value="HD/PDEase_dom"/>
</dbReference>
<evidence type="ECO:0000259" key="2">
    <source>
        <dbReference type="PROSITE" id="PS50110"/>
    </source>
</evidence>
<dbReference type="RefSeq" id="WP_147162357.1">
    <property type="nucleotide sequence ID" value="NZ_BJZO01000007.1"/>
</dbReference>
<dbReference type="SMART" id="SM00471">
    <property type="entry name" value="HDc"/>
    <property type="match status" value="1"/>
</dbReference>
<dbReference type="InterPro" id="IPR001789">
    <property type="entry name" value="Sig_transdc_resp-reg_receiver"/>
</dbReference>
<name>A0A512H4B2_9PROT</name>
<evidence type="ECO:0000259" key="3">
    <source>
        <dbReference type="PROSITE" id="PS51832"/>
    </source>
</evidence>
<feature type="modified residue" description="4-aspartylphosphate" evidence="1">
    <location>
        <position position="53"/>
    </location>
</feature>
<dbReference type="Pfam" id="PF13487">
    <property type="entry name" value="HD_5"/>
    <property type="match status" value="1"/>
</dbReference>
<keyword evidence="5" id="KW-1185">Reference proteome</keyword>
<dbReference type="Proteomes" id="UP000321567">
    <property type="component" value="Unassembled WGS sequence"/>
</dbReference>
<gene>
    <name evidence="4" type="ORF">ROR02_04230</name>
</gene>
<dbReference type="Gene3D" id="3.40.50.2300">
    <property type="match status" value="1"/>
</dbReference>
<dbReference type="Pfam" id="PF00072">
    <property type="entry name" value="Response_reg"/>
    <property type="match status" value="1"/>
</dbReference>
<organism evidence="4 5">
    <name type="scientific">Pararhodospirillum oryzae</name>
    <dbReference type="NCBI Taxonomy" id="478448"/>
    <lineage>
        <taxon>Bacteria</taxon>
        <taxon>Pseudomonadati</taxon>
        <taxon>Pseudomonadota</taxon>
        <taxon>Alphaproteobacteria</taxon>
        <taxon>Rhodospirillales</taxon>
        <taxon>Rhodospirillaceae</taxon>
        <taxon>Pararhodospirillum</taxon>
    </lineage>
</organism>
<dbReference type="GO" id="GO:0008081">
    <property type="term" value="F:phosphoric diester hydrolase activity"/>
    <property type="evidence" value="ECO:0007669"/>
    <property type="project" value="UniProtKB-ARBA"/>
</dbReference>
<evidence type="ECO:0000256" key="1">
    <source>
        <dbReference type="PROSITE-ProRule" id="PRU00169"/>
    </source>
</evidence>
<dbReference type="PROSITE" id="PS51832">
    <property type="entry name" value="HD_GYP"/>
    <property type="match status" value="1"/>
</dbReference>
<dbReference type="AlphaFoldDB" id="A0A512H4B2"/>
<dbReference type="SUPFAM" id="SSF52172">
    <property type="entry name" value="CheY-like"/>
    <property type="match status" value="1"/>
</dbReference>
<dbReference type="EMBL" id="BJZO01000007">
    <property type="protein sequence ID" value="GEO80292.1"/>
    <property type="molecule type" value="Genomic_DNA"/>
</dbReference>